<dbReference type="AlphaFoldDB" id="A0A495D3D3"/>
<keyword evidence="1" id="KW-1133">Transmembrane helix</keyword>
<dbReference type="RefSeq" id="WP_147422665.1">
    <property type="nucleotide sequence ID" value="NZ_RBIM01000004.1"/>
</dbReference>
<proteinExistence type="predicted"/>
<feature type="transmembrane region" description="Helical" evidence="1">
    <location>
        <begin position="46"/>
        <end position="69"/>
    </location>
</feature>
<keyword evidence="1" id="KW-0812">Transmembrane</keyword>
<evidence type="ECO:0000313" key="2">
    <source>
        <dbReference type="EMBL" id="RKQ96423.1"/>
    </source>
</evidence>
<protein>
    <submittedName>
        <fullName evidence="2">Uncharacterized protein</fullName>
    </submittedName>
</protein>
<reference evidence="2 3" key="1">
    <citation type="submission" date="2018-10" db="EMBL/GenBank/DDBJ databases">
        <title>Genomic Encyclopedia of Type Strains, Phase IV (KMG-IV): sequencing the most valuable type-strain genomes for metagenomic binning, comparative biology and taxonomic classification.</title>
        <authorList>
            <person name="Goeker M."/>
        </authorList>
    </citation>
    <scope>NUCLEOTIDE SEQUENCE [LARGE SCALE GENOMIC DNA]</scope>
    <source>
        <strain evidence="2 3">DSM 4734</strain>
    </source>
</reference>
<dbReference type="EMBL" id="RBIM01000004">
    <property type="protein sequence ID" value="RKQ96423.1"/>
    <property type="molecule type" value="Genomic_DNA"/>
</dbReference>
<comment type="caution">
    <text evidence="2">The sequence shown here is derived from an EMBL/GenBank/DDBJ whole genome shotgun (WGS) entry which is preliminary data.</text>
</comment>
<evidence type="ECO:0000256" key="1">
    <source>
        <dbReference type="SAM" id="Phobius"/>
    </source>
</evidence>
<organism evidence="2 3">
    <name type="scientific">Maricaulis maris</name>
    <dbReference type="NCBI Taxonomy" id="74318"/>
    <lineage>
        <taxon>Bacteria</taxon>
        <taxon>Pseudomonadati</taxon>
        <taxon>Pseudomonadota</taxon>
        <taxon>Alphaproteobacteria</taxon>
        <taxon>Maricaulales</taxon>
        <taxon>Maricaulaceae</taxon>
        <taxon>Maricaulis</taxon>
    </lineage>
</organism>
<accession>A0A495D3D3</accession>
<name>A0A495D3D3_9PROT</name>
<gene>
    <name evidence="2" type="ORF">C7435_1753</name>
</gene>
<sequence length="143" mass="15392">MSDFELALLFSEYLNTANFIFSNFMALVFAMLTASFFLAHRMERWVAALFLLLYSIGAVMTGSGVLFAFSDFAALGVHIHETAGQSADLAWLGPAGPGGAGMGNMPVMISVLLAVTYIGSLGFFLVVRARRIDRPEPDGEADT</sequence>
<keyword evidence="1" id="KW-0472">Membrane</keyword>
<feature type="transmembrane region" description="Helical" evidence="1">
    <location>
        <begin position="20"/>
        <end position="39"/>
    </location>
</feature>
<evidence type="ECO:0000313" key="3">
    <source>
        <dbReference type="Proteomes" id="UP000273675"/>
    </source>
</evidence>
<dbReference type="OrthoDB" id="9897877at2"/>
<dbReference type="Proteomes" id="UP000273675">
    <property type="component" value="Unassembled WGS sequence"/>
</dbReference>
<feature type="transmembrane region" description="Helical" evidence="1">
    <location>
        <begin position="107"/>
        <end position="127"/>
    </location>
</feature>